<gene>
    <name evidence="3" type="ORF">Drose_13910</name>
</gene>
<dbReference type="InterPro" id="IPR029032">
    <property type="entry name" value="AhpD-like"/>
</dbReference>
<reference evidence="3" key="1">
    <citation type="submission" date="2021-04" db="EMBL/GenBank/DDBJ databases">
        <title>Biosynthetic gene clusters of Dactylosporangioum roseum.</title>
        <authorList>
            <person name="Hartkoorn R.C."/>
            <person name="Beaudoing E."/>
            <person name="Hot D."/>
            <person name="Moureu S."/>
        </authorList>
    </citation>
    <scope>NUCLEOTIDE SEQUENCE</scope>
    <source>
        <strain evidence="3">NRRL B-16295</strain>
    </source>
</reference>
<organism evidence="3 4">
    <name type="scientific">Dactylosporangium roseum</name>
    <dbReference type="NCBI Taxonomy" id="47989"/>
    <lineage>
        <taxon>Bacteria</taxon>
        <taxon>Bacillati</taxon>
        <taxon>Actinomycetota</taxon>
        <taxon>Actinomycetes</taxon>
        <taxon>Micromonosporales</taxon>
        <taxon>Micromonosporaceae</taxon>
        <taxon>Dactylosporangium</taxon>
    </lineage>
</organism>
<dbReference type="PANTHER" id="PTHR33570">
    <property type="entry name" value="4-CARBOXYMUCONOLACTONE DECARBOXYLASE FAMILY PROTEIN"/>
    <property type="match status" value="1"/>
</dbReference>
<evidence type="ECO:0000313" key="4">
    <source>
        <dbReference type="Proteomes" id="UP001058271"/>
    </source>
</evidence>
<dbReference type="InterPro" id="IPR052512">
    <property type="entry name" value="4CMD/NDH-1_regulator"/>
</dbReference>
<dbReference type="Proteomes" id="UP001058271">
    <property type="component" value="Chromosome"/>
</dbReference>
<accession>A0ABY5ZBJ1</accession>
<proteinExistence type="predicted"/>
<sequence length="149" mass="16398">MTDMVDGGSRELGMTVRRQVLGDEYVDAAMGRLTEFSGPLQELILEYCWGTIWTRDHLDRRTRSLVNLGILTALNRPHELRIHTQGALNNGCTTQQIREVLLQAAIYCGIPAAVDAFRVAGEVVETAHRHNGSGDGGAVTTSESPEHER</sequence>
<dbReference type="InterPro" id="IPR003779">
    <property type="entry name" value="CMD-like"/>
</dbReference>
<feature type="region of interest" description="Disordered" evidence="1">
    <location>
        <begin position="128"/>
        <end position="149"/>
    </location>
</feature>
<dbReference type="PANTHER" id="PTHR33570:SF2">
    <property type="entry name" value="CARBOXYMUCONOLACTONE DECARBOXYLASE-LIKE DOMAIN-CONTAINING PROTEIN"/>
    <property type="match status" value="1"/>
</dbReference>
<dbReference type="RefSeq" id="WP_260728628.1">
    <property type="nucleotide sequence ID" value="NZ_BAAABS010000015.1"/>
</dbReference>
<name>A0ABY5ZBJ1_9ACTN</name>
<dbReference type="EMBL" id="CP073721">
    <property type="protein sequence ID" value="UWZ39227.1"/>
    <property type="molecule type" value="Genomic_DNA"/>
</dbReference>
<dbReference type="SUPFAM" id="SSF69118">
    <property type="entry name" value="AhpD-like"/>
    <property type="match status" value="1"/>
</dbReference>
<protein>
    <submittedName>
        <fullName evidence="3">Carboxymuconolactone decarboxylase family protein</fullName>
    </submittedName>
</protein>
<evidence type="ECO:0000256" key="1">
    <source>
        <dbReference type="SAM" id="MobiDB-lite"/>
    </source>
</evidence>
<feature type="domain" description="Carboxymuconolactone decarboxylase-like" evidence="2">
    <location>
        <begin position="40"/>
        <end position="120"/>
    </location>
</feature>
<evidence type="ECO:0000259" key="2">
    <source>
        <dbReference type="Pfam" id="PF02627"/>
    </source>
</evidence>
<keyword evidence="4" id="KW-1185">Reference proteome</keyword>
<dbReference type="Pfam" id="PF02627">
    <property type="entry name" value="CMD"/>
    <property type="match status" value="1"/>
</dbReference>
<dbReference type="Gene3D" id="1.20.1290.10">
    <property type="entry name" value="AhpD-like"/>
    <property type="match status" value="1"/>
</dbReference>
<evidence type="ECO:0000313" key="3">
    <source>
        <dbReference type="EMBL" id="UWZ39227.1"/>
    </source>
</evidence>